<feature type="coiled-coil region" evidence="1">
    <location>
        <begin position="25"/>
        <end position="73"/>
    </location>
</feature>
<proteinExistence type="predicted"/>
<reference evidence="2 3" key="1">
    <citation type="submission" date="2018-05" db="EMBL/GenBank/DDBJ databases">
        <title>Draft Genome Sequences for a Diverse set of 7 Haemophilus Species.</title>
        <authorList>
            <person name="Nichols M."/>
            <person name="Topaz N."/>
            <person name="Wang X."/>
            <person name="Wang X."/>
            <person name="Boxrud D."/>
        </authorList>
    </citation>
    <scope>NUCLEOTIDE SEQUENCE [LARGE SCALE GENOMIC DNA]</scope>
    <source>
        <strain evidence="2 3">C2010039593</strain>
    </source>
</reference>
<protein>
    <submittedName>
        <fullName evidence="2">Uncharacterized protein</fullName>
    </submittedName>
</protein>
<evidence type="ECO:0000313" key="3">
    <source>
        <dbReference type="Proteomes" id="UP000253999"/>
    </source>
</evidence>
<dbReference type="RefSeq" id="WP_111312545.1">
    <property type="nucleotide sequence ID" value="NZ_CAUQRN010000018.1"/>
</dbReference>
<gene>
    <name evidence="2" type="ORF">DPV98_02715</name>
</gene>
<name>A0A369ZJX2_HAEPH</name>
<keyword evidence="1" id="KW-0175">Coiled coil</keyword>
<dbReference type="AlphaFoldDB" id="A0A369ZJX2"/>
<evidence type="ECO:0000256" key="1">
    <source>
        <dbReference type="SAM" id="Coils"/>
    </source>
</evidence>
<dbReference type="Proteomes" id="UP000253999">
    <property type="component" value="Unassembled WGS sequence"/>
</dbReference>
<sequence length="232" mass="27192">MENRFSSLLKQPGDQEWLLKLVSEAQEAEKILLIEENKVKFINENLARNRATIEALRTENKELEAQAEKASIDQYGAVNFSGFDTLSSKVFVNNAKIKKLEEVIALFEKKREYILIRHYFRANKELNAKKKEVYQFAGHKMLEEFLAENKEKLSRIYTLLHYVPINGGDAGWDTILKALEESVQRDPKLKQVIYERSPLLIPESDVRFAMEYHLNYPRLRRTEELKKELGEE</sequence>
<comment type="caution">
    <text evidence="2">The sequence shown here is derived from an EMBL/GenBank/DDBJ whole genome shotgun (WGS) entry which is preliminary data.</text>
</comment>
<dbReference type="EMBL" id="QEQD01000002">
    <property type="protein sequence ID" value="RDF05328.1"/>
    <property type="molecule type" value="Genomic_DNA"/>
</dbReference>
<organism evidence="2 3">
    <name type="scientific">Haemophilus parahaemolyticus</name>
    <dbReference type="NCBI Taxonomy" id="735"/>
    <lineage>
        <taxon>Bacteria</taxon>
        <taxon>Pseudomonadati</taxon>
        <taxon>Pseudomonadota</taxon>
        <taxon>Gammaproteobacteria</taxon>
        <taxon>Pasteurellales</taxon>
        <taxon>Pasteurellaceae</taxon>
        <taxon>Haemophilus</taxon>
    </lineage>
</organism>
<accession>A0A369ZJX2</accession>
<evidence type="ECO:0000313" key="2">
    <source>
        <dbReference type="EMBL" id="RDF05328.1"/>
    </source>
</evidence>